<evidence type="ECO:0000256" key="4">
    <source>
        <dbReference type="ARBA" id="ARBA00022898"/>
    </source>
</evidence>
<evidence type="ECO:0000259" key="8">
    <source>
        <dbReference type="PROSITE" id="PS50949"/>
    </source>
</evidence>
<name>A0A6M0K1T1_9GAMM</name>
<dbReference type="PROSITE" id="PS50949">
    <property type="entry name" value="HTH_GNTR"/>
    <property type="match status" value="1"/>
</dbReference>
<dbReference type="SUPFAM" id="SSF53383">
    <property type="entry name" value="PLP-dependent transferases"/>
    <property type="match status" value="1"/>
</dbReference>
<dbReference type="GO" id="GO:0003677">
    <property type="term" value="F:DNA binding"/>
    <property type="evidence" value="ECO:0007669"/>
    <property type="project" value="UniProtKB-KW"/>
</dbReference>
<evidence type="ECO:0000256" key="5">
    <source>
        <dbReference type="ARBA" id="ARBA00023015"/>
    </source>
</evidence>
<dbReference type="RefSeq" id="WP_164453380.1">
    <property type="nucleotide sequence ID" value="NZ_JAAIJQ010000037.1"/>
</dbReference>
<comment type="caution">
    <text evidence="9">The sequence shown here is derived from an EMBL/GenBank/DDBJ whole genome shotgun (WGS) entry which is preliminary data.</text>
</comment>
<dbReference type="InterPro" id="IPR015421">
    <property type="entry name" value="PyrdxlP-dep_Trfase_major"/>
</dbReference>
<dbReference type="InterPro" id="IPR000524">
    <property type="entry name" value="Tscrpt_reg_HTH_GntR"/>
</dbReference>
<dbReference type="Pfam" id="PF00392">
    <property type="entry name" value="GntR"/>
    <property type="match status" value="1"/>
</dbReference>
<keyword evidence="10" id="KW-1185">Reference proteome</keyword>
<dbReference type="Gene3D" id="3.40.640.10">
    <property type="entry name" value="Type I PLP-dependent aspartate aminotransferase-like (Major domain)"/>
    <property type="match status" value="1"/>
</dbReference>
<dbReference type="GO" id="GO:0008483">
    <property type="term" value="F:transaminase activity"/>
    <property type="evidence" value="ECO:0007669"/>
    <property type="project" value="UniProtKB-KW"/>
</dbReference>
<feature type="domain" description="HTH gntR-type" evidence="8">
    <location>
        <begin position="8"/>
        <end position="76"/>
    </location>
</feature>
<keyword evidence="2 9" id="KW-0032">Aminotransferase</keyword>
<keyword evidence="6" id="KW-0238">DNA-binding</keyword>
<keyword evidence="5" id="KW-0805">Transcription regulation</keyword>
<dbReference type="GO" id="GO:0003700">
    <property type="term" value="F:DNA-binding transcription factor activity"/>
    <property type="evidence" value="ECO:0007669"/>
    <property type="project" value="InterPro"/>
</dbReference>
<dbReference type="CDD" id="cd00609">
    <property type="entry name" value="AAT_like"/>
    <property type="match status" value="1"/>
</dbReference>
<comment type="similarity">
    <text evidence="1">In the C-terminal section; belongs to the class-I pyridoxal-phosphate-dependent aminotransferase family.</text>
</comment>
<gene>
    <name evidence="9" type="ORF">G3446_13390</name>
</gene>
<dbReference type="InterPro" id="IPR036390">
    <property type="entry name" value="WH_DNA-bd_sf"/>
</dbReference>
<dbReference type="GO" id="GO:0030170">
    <property type="term" value="F:pyridoxal phosphate binding"/>
    <property type="evidence" value="ECO:0007669"/>
    <property type="project" value="InterPro"/>
</dbReference>
<accession>A0A6M0K1T1</accession>
<dbReference type="SUPFAM" id="SSF46785">
    <property type="entry name" value="Winged helix' DNA-binding domain"/>
    <property type="match status" value="1"/>
</dbReference>
<protein>
    <submittedName>
        <fullName evidence="9">PLP-dependent aminotransferase family protein</fullName>
    </submittedName>
</protein>
<dbReference type="CDD" id="cd07377">
    <property type="entry name" value="WHTH_GntR"/>
    <property type="match status" value="1"/>
</dbReference>
<evidence type="ECO:0000256" key="6">
    <source>
        <dbReference type="ARBA" id="ARBA00023125"/>
    </source>
</evidence>
<dbReference type="Pfam" id="PF00155">
    <property type="entry name" value="Aminotran_1_2"/>
    <property type="match status" value="1"/>
</dbReference>
<evidence type="ECO:0000313" key="9">
    <source>
        <dbReference type="EMBL" id="NEV62873.1"/>
    </source>
</evidence>
<dbReference type="PANTHER" id="PTHR46577">
    <property type="entry name" value="HTH-TYPE TRANSCRIPTIONAL REGULATORY PROTEIN GABR"/>
    <property type="match status" value="1"/>
</dbReference>
<reference evidence="9 10" key="1">
    <citation type="submission" date="2020-02" db="EMBL/GenBank/DDBJ databases">
        <title>Genome sequences of Thiorhodococcus mannitoliphagus and Thiorhodococcus minor, purple sulfur photosynthetic bacteria in the gammaproteobacterial family, Chromatiaceae.</title>
        <authorList>
            <person name="Aviles F.A."/>
            <person name="Meyer T.E."/>
            <person name="Kyndt J.A."/>
        </authorList>
    </citation>
    <scope>NUCLEOTIDE SEQUENCE [LARGE SCALE GENOMIC DNA]</scope>
    <source>
        <strain evidence="9 10">DSM 11518</strain>
    </source>
</reference>
<evidence type="ECO:0000256" key="7">
    <source>
        <dbReference type="ARBA" id="ARBA00023163"/>
    </source>
</evidence>
<dbReference type="InterPro" id="IPR015422">
    <property type="entry name" value="PyrdxlP-dep_Trfase_small"/>
</dbReference>
<dbReference type="FunFam" id="3.40.640.10:FF:000023">
    <property type="entry name" value="Transcriptional regulator, GntR family"/>
    <property type="match status" value="1"/>
</dbReference>
<dbReference type="SMART" id="SM00345">
    <property type="entry name" value="HTH_GNTR"/>
    <property type="match status" value="1"/>
</dbReference>
<dbReference type="InterPro" id="IPR051446">
    <property type="entry name" value="HTH_trans_reg/aminotransferase"/>
</dbReference>
<dbReference type="EMBL" id="JAAIJQ010000037">
    <property type="protein sequence ID" value="NEV62873.1"/>
    <property type="molecule type" value="Genomic_DNA"/>
</dbReference>
<dbReference type="Gene3D" id="1.10.10.10">
    <property type="entry name" value="Winged helix-like DNA-binding domain superfamily/Winged helix DNA-binding domain"/>
    <property type="match status" value="1"/>
</dbReference>
<dbReference type="Proteomes" id="UP000483379">
    <property type="component" value="Unassembled WGS sequence"/>
</dbReference>
<dbReference type="PANTHER" id="PTHR46577:SF2">
    <property type="entry name" value="TRANSCRIPTIONAL REGULATORY PROTEIN"/>
    <property type="match status" value="1"/>
</dbReference>
<keyword evidence="7" id="KW-0804">Transcription</keyword>
<dbReference type="InterPro" id="IPR036388">
    <property type="entry name" value="WH-like_DNA-bd_sf"/>
</dbReference>
<dbReference type="Gene3D" id="3.90.1150.10">
    <property type="entry name" value="Aspartate Aminotransferase, domain 1"/>
    <property type="match status" value="1"/>
</dbReference>
<proteinExistence type="inferred from homology"/>
<evidence type="ECO:0000313" key="10">
    <source>
        <dbReference type="Proteomes" id="UP000483379"/>
    </source>
</evidence>
<dbReference type="InterPro" id="IPR004839">
    <property type="entry name" value="Aminotransferase_I/II_large"/>
</dbReference>
<dbReference type="AlphaFoldDB" id="A0A6M0K1T1"/>
<evidence type="ECO:0000256" key="2">
    <source>
        <dbReference type="ARBA" id="ARBA00022576"/>
    </source>
</evidence>
<keyword evidence="4" id="KW-0663">Pyridoxal phosphate</keyword>
<keyword evidence="3 9" id="KW-0808">Transferase</keyword>
<dbReference type="InterPro" id="IPR015424">
    <property type="entry name" value="PyrdxlP-dep_Trfase"/>
</dbReference>
<organism evidence="9 10">
    <name type="scientific">Thiorhodococcus minor</name>
    <dbReference type="NCBI Taxonomy" id="57489"/>
    <lineage>
        <taxon>Bacteria</taxon>
        <taxon>Pseudomonadati</taxon>
        <taxon>Pseudomonadota</taxon>
        <taxon>Gammaproteobacteria</taxon>
        <taxon>Chromatiales</taxon>
        <taxon>Chromatiaceae</taxon>
        <taxon>Thiorhodococcus</taxon>
    </lineage>
</organism>
<evidence type="ECO:0000256" key="3">
    <source>
        <dbReference type="ARBA" id="ARBA00022679"/>
    </source>
</evidence>
<evidence type="ECO:0000256" key="1">
    <source>
        <dbReference type="ARBA" id="ARBA00005384"/>
    </source>
</evidence>
<sequence>MCRGDPRAFLYERLASEIAEQIEQDLYRAGERLPGVRVFSGQRNISAATAVAVYRRLEEDGFIEARPRSGFYVRSRPRIRIPEPDISRPSVRPRAISGQQLAMQLSKATNEPHTVQLGAAVPGPGFLPERAVERALSSAARLHRQRVIGYAFPPGAPELRQQLARRMAECGCHTPADEIIVTSGCQEAMVLALRAVTEPGDVVAIESPTFYGLLQAIDALGLKALEIPTHPRDGLSLEALQLALEQWRVKACILVPNYSNPLGYLMPDERKQRLVALLARHQAALIEDDVYGDIGFSQRRPSVCKAYDEEGMVLYCASFSKTLSPGLRVGWIAPGRYHEKIEYLKYVSNMATATAPQIAVAELLRSGAYERHLRKARGRYARAVERMVEAVDRHFPEGTRVTRPQGGFVVWVELGEPIDTFELSQHLLDRQISIAPGPIFSASQKYRNCMRLSCACEWDDRVERALATIAGLIREGASS</sequence>